<reference evidence="11 12" key="1">
    <citation type="submission" date="2019-08" db="EMBL/GenBank/DDBJ databases">
        <title>Complete genome sequence of Terriglobus albidus strain ORNL.</title>
        <authorList>
            <person name="Podar M."/>
        </authorList>
    </citation>
    <scope>NUCLEOTIDE SEQUENCE [LARGE SCALE GENOMIC DNA]</scope>
    <source>
        <strain evidence="11 12">ORNL</strain>
    </source>
</reference>
<gene>
    <name evidence="11" type="ORF">FTW19_24695</name>
</gene>
<evidence type="ECO:0000256" key="2">
    <source>
        <dbReference type="ARBA" id="ARBA00022475"/>
    </source>
</evidence>
<dbReference type="EMBL" id="CP042806">
    <property type="protein sequence ID" value="QEE31529.1"/>
    <property type="molecule type" value="Genomic_DNA"/>
</dbReference>
<organism evidence="11 12">
    <name type="scientific">Terriglobus albidus</name>
    <dbReference type="NCBI Taxonomy" id="1592106"/>
    <lineage>
        <taxon>Bacteria</taxon>
        <taxon>Pseudomonadati</taxon>
        <taxon>Acidobacteriota</taxon>
        <taxon>Terriglobia</taxon>
        <taxon>Terriglobales</taxon>
        <taxon>Acidobacteriaceae</taxon>
        <taxon>Terriglobus</taxon>
    </lineage>
</organism>
<dbReference type="PANTHER" id="PTHR33908:SF11">
    <property type="entry name" value="MEMBRANE PROTEIN"/>
    <property type="match status" value="1"/>
</dbReference>
<accession>A0A5B9EID3</accession>
<feature type="transmembrane region" description="Helical" evidence="9">
    <location>
        <begin position="338"/>
        <end position="356"/>
    </location>
</feature>
<keyword evidence="3" id="KW-0328">Glycosyltransferase</keyword>
<feature type="transmembrane region" description="Helical" evidence="9">
    <location>
        <begin position="287"/>
        <end position="306"/>
    </location>
</feature>
<dbReference type="AlphaFoldDB" id="A0A5B9EID3"/>
<feature type="transmembrane region" description="Helical" evidence="9">
    <location>
        <begin position="66"/>
        <end position="97"/>
    </location>
</feature>
<evidence type="ECO:0000313" key="12">
    <source>
        <dbReference type="Proteomes" id="UP000321820"/>
    </source>
</evidence>
<name>A0A5B9EID3_9BACT</name>
<dbReference type="GO" id="GO:0016763">
    <property type="term" value="F:pentosyltransferase activity"/>
    <property type="evidence" value="ECO:0007669"/>
    <property type="project" value="TreeGrafter"/>
</dbReference>
<feature type="domain" description="ArnT-like N-terminal" evidence="10">
    <location>
        <begin position="71"/>
        <end position="196"/>
    </location>
</feature>
<evidence type="ECO:0000256" key="7">
    <source>
        <dbReference type="ARBA" id="ARBA00023136"/>
    </source>
</evidence>
<feature type="transmembrane region" description="Helical" evidence="9">
    <location>
        <begin position="264"/>
        <end position="281"/>
    </location>
</feature>
<evidence type="ECO:0000256" key="3">
    <source>
        <dbReference type="ARBA" id="ARBA00022676"/>
    </source>
</evidence>
<keyword evidence="7 9" id="KW-0472">Membrane</keyword>
<dbReference type="Proteomes" id="UP000321820">
    <property type="component" value="Chromosome"/>
</dbReference>
<dbReference type="GO" id="GO:0009103">
    <property type="term" value="P:lipopolysaccharide biosynthetic process"/>
    <property type="evidence" value="ECO:0007669"/>
    <property type="project" value="UniProtKB-ARBA"/>
</dbReference>
<keyword evidence="12" id="KW-1185">Reference proteome</keyword>
<feature type="transmembrane region" description="Helical" evidence="9">
    <location>
        <begin position="157"/>
        <end position="190"/>
    </location>
</feature>
<feature type="transmembrane region" description="Helical" evidence="9">
    <location>
        <begin position="202"/>
        <end position="222"/>
    </location>
</feature>
<dbReference type="InterPro" id="IPR050297">
    <property type="entry name" value="LipidA_mod_glycosyltrf_83"/>
</dbReference>
<keyword evidence="5 9" id="KW-0812">Transmembrane</keyword>
<dbReference type="GO" id="GO:0005886">
    <property type="term" value="C:plasma membrane"/>
    <property type="evidence" value="ECO:0007669"/>
    <property type="project" value="UniProtKB-SubCell"/>
</dbReference>
<protein>
    <submittedName>
        <fullName evidence="11">Phospholipid carrier-dependent glycosyltransferase</fullName>
    </submittedName>
</protein>
<proteinExistence type="predicted"/>
<comment type="subcellular location">
    <subcellularLocation>
        <location evidence="1">Cell membrane</location>
        <topology evidence="1">Multi-pass membrane protein</topology>
    </subcellularLocation>
</comment>
<evidence type="ECO:0000256" key="8">
    <source>
        <dbReference type="SAM" id="MobiDB-lite"/>
    </source>
</evidence>
<dbReference type="KEGG" id="talb:FTW19_24695"/>
<dbReference type="InterPro" id="IPR003342">
    <property type="entry name" value="ArnT-like_N"/>
</dbReference>
<evidence type="ECO:0000256" key="9">
    <source>
        <dbReference type="SAM" id="Phobius"/>
    </source>
</evidence>
<feature type="transmembrane region" description="Helical" evidence="9">
    <location>
        <begin position="128"/>
        <end position="145"/>
    </location>
</feature>
<evidence type="ECO:0000256" key="5">
    <source>
        <dbReference type="ARBA" id="ARBA00022692"/>
    </source>
</evidence>
<feature type="region of interest" description="Disordered" evidence="8">
    <location>
        <begin position="476"/>
        <end position="507"/>
    </location>
</feature>
<keyword evidence="2" id="KW-1003">Cell membrane</keyword>
<dbReference type="PANTHER" id="PTHR33908">
    <property type="entry name" value="MANNOSYLTRANSFERASE YKCB-RELATED"/>
    <property type="match status" value="1"/>
</dbReference>
<evidence type="ECO:0000259" key="10">
    <source>
        <dbReference type="Pfam" id="PF02366"/>
    </source>
</evidence>
<evidence type="ECO:0000313" key="11">
    <source>
        <dbReference type="EMBL" id="QEE31529.1"/>
    </source>
</evidence>
<dbReference type="Pfam" id="PF02366">
    <property type="entry name" value="PMT"/>
    <property type="match status" value="1"/>
</dbReference>
<feature type="compositionally biased region" description="Basic and acidic residues" evidence="8">
    <location>
        <begin position="496"/>
        <end position="507"/>
    </location>
</feature>
<sequence length="507" mass="56850">MFFALHAVHLTADFPNHSPWMDWAKYTDEGWYGDAAIRYFLRGNWYVSGDFNPAVALPVWPLLEAIVFSIFGVSLATARGLAIGVFGGILLVTYLLLRRMRQASLVPAVAVLLLAVSPFIYAFSRLAILEPLLILLTLLGLYAGSFVRPAATGRTRWLPAIALGIILPLMVLTKTTAVFLLPAIFWMVFAQSEYNWREALRFALPAGVTAAAIWGGYFLLFVRPYYLADYRYLFSANQYTSFNKEPLWKVIANTFRDGMWMGRASYFLVAIALGAVVLTHRKAWRNPLYVSLLLWVGGYFFFLAYHNNLQPRYYLVIAVPLTILLAISLTLLSEDRAMVRGAAAAALTIVAVLHAAETVHYVRNPEYTYLNAARRIRSLIDADPRGNHLVLSISGSNLALMTGLPAICDDFGTMALDQRVAAYKPGWFITWNLVEDDKMDALAPLYKLTRVAEYPALDDPERNLLIVYRLDPKAATPAPTKKKTRRRPQFMATSLRDGEAKVSLDDE</sequence>
<keyword evidence="4 11" id="KW-0808">Transferase</keyword>
<evidence type="ECO:0000256" key="6">
    <source>
        <dbReference type="ARBA" id="ARBA00022989"/>
    </source>
</evidence>
<dbReference type="OrthoDB" id="102073at2"/>
<keyword evidence="6 9" id="KW-1133">Transmembrane helix</keyword>
<evidence type="ECO:0000256" key="1">
    <source>
        <dbReference type="ARBA" id="ARBA00004651"/>
    </source>
</evidence>
<feature type="transmembrane region" description="Helical" evidence="9">
    <location>
        <begin position="104"/>
        <end position="122"/>
    </location>
</feature>
<evidence type="ECO:0000256" key="4">
    <source>
        <dbReference type="ARBA" id="ARBA00022679"/>
    </source>
</evidence>
<feature type="transmembrane region" description="Helical" evidence="9">
    <location>
        <begin position="313"/>
        <end position="332"/>
    </location>
</feature>